<evidence type="ECO:0000313" key="9">
    <source>
        <dbReference type="Proteomes" id="UP000092971"/>
    </source>
</evidence>
<keyword evidence="5" id="KW-0449">Lipoprotein</keyword>
<name>A0A1B1YAD9_THEST</name>
<dbReference type="PANTHER" id="PTHR43649:SF33">
    <property type="entry name" value="POLYGALACTURONAN_RHAMNOGALACTURONAN-BINDING PROTEIN YTCQ"/>
    <property type="match status" value="1"/>
</dbReference>
<feature type="region of interest" description="Disordered" evidence="6">
    <location>
        <begin position="30"/>
        <end position="57"/>
    </location>
</feature>
<accession>A0A1B1YAD9</accession>
<reference evidence="8 9" key="1">
    <citation type="submission" date="2016-02" db="EMBL/GenBank/DDBJ databases">
        <title>Comparison of Clostridium stercorarium subspecies using comparative genomics and transcriptomics.</title>
        <authorList>
            <person name="Schellenberg J."/>
            <person name="Thallinger G."/>
            <person name="Levin D.B."/>
            <person name="Zhang X."/>
            <person name="Alvare G."/>
            <person name="Fristensky B."/>
            <person name="Sparling R."/>
        </authorList>
    </citation>
    <scope>NUCLEOTIDE SEQUENCE [LARGE SCALE GENOMIC DNA]</scope>
    <source>
        <strain evidence="8 9">DSM 2910</strain>
    </source>
</reference>
<organism evidence="8 9">
    <name type="scientific">Thermoclostridium stercorarium subsp. thermolacticum DSM 2910</name>
    <dbReference type="NCBI Taxonomy" id="1121336"/>
    <lineage>
        <taxon>Bacteria</taxon>
        <taxon>Bacillati</taxon>
        <taxon>Bacillota</taxon>
        <taxon>Clostridia</taxon>
        <taxon>Eubacteriales</taxon>
        <taxon>Oscillospiraceae</taxon>
        <taxon>Thermoclostridium</taxon>
    </lineage>
</organism>
<dbReference type="AlphaFoldDB" id="A0A1B1YAD9"/>
<dbReference type="InterPro" id="IPR050490">
    <property type="entry name" value="Bact_solute-bd_prot1"/>
</dbReference>
<dbReference type="OrthoDB" id="2650856at2"/>
<feature type="signal peptide" evidence="7">
    <location>
        <begin position="1"/>
        <end position="21"/>
    </location>
</feature>
<keyword evidence="3" id="KW-0472">Membrane</keyword>
<dbReference type="Gene3D" id="3.40.190.10">
    <property type="entry name" value="Periplasmic binding protein-like II"/>
    <property type="match status" value="2"/>
</dbReference>
<dbReference type="Pfam" id="PF01547">
    <property type="entry name" value="SBP_bac_1"/>
    <property type="match status" value="1"/>
</dbReference>
<evidence type="ECO:0000256" key="2">
    <source>
        <dbReference type="ARBA" id="ARBA00022729"/>
    </source>
</evidence>
<dbReference type="PROSITE" id="PS51257">
    <property type="entry name" value="PROKAR_LIPOPROTEIN"/>
    <property type="match status" value="1"/>
</dbReference>
<evidence type="ECO:0000256" key="7">
    <source>
        <dbReference type="SAM" id="SignalP"/>
    </source>
</evidence>
<dbReference type="SUPFAM" id="SSF53850">
    <property type="entry name" value="Periplasmic binding protein-like II"/>
    <property type="match status" value="1"/>
</dbReference>
<evidence type="ECO:0000256" key="4">
    <source>
        <dbReference type="ARBA" id="ARBA00023139"/>
    </source>
</evidence>
<dbReference type="PANTHER" id="PTHR43649">
    <property type="entry name" value="ARABINOSE-BINDING PROTEIN-RELATED"/>
    <property type="match status" value="1"/>
</dbReference>
<dbReference type="EMBL" id="CP014672">
    <property type="protein sequence ID" value="ANW97737.1"/>
    <property type="molecule type" value="Genomic_DNA"/>
</dbReference>
<evidence type="ECO:0000256" key="3">
    <source>
        <dbReference type="ARBA" id="ARBA00023136"/>
    </source>
</evidence>
<sequence length="500" mass="56065">MKKNYLKKVSAFIIIMTLVLALTACGKNSTGNSNTSTDVTGTPTNTDNNNPGNSNEVAKPKQITFMVNGTLITKENGQDEVVKAYEEKTGIKLIVNQPAHNEYYEKVDLAFATGEIPDVLLLSTDMYVTYAVNGALYDITDLYEKSEVKNNMVDQSIVDALRLDGRLYGLPVERGNGPITYVRGDWLEKLNIDVPTNYDEFIEMLRKFRDEDPDGNGEKDTIPFTAPGLMGINYVREFYQDANPGFYKKDGKWVDGMTEPEMKAALQRMQDAYKEGLIDKEVVTNKTSTCRDKFYAGNVGVFNYWAGLWNQTLQNNIEANVPEAKVLPIPAIAETKYIERVAPPVSITTKCENPEGVFKYFLEFMLDCGEGQTLFTHGIEGLMYEMKDGKMVKLPSMQDPNTTFDKVFMSGSLSITKYDDPYEYPDIIMNSLAMFQKDAVQDVLLPASEVLTKYMSELDSIKSEIIAKVVYGEATVDEGLNEYTQKAKGYVDQILADINK</sequence>
<evidence type="ECO:0000256" key="1">
    <source>
        <dbReference type="ARBA" id="ARBA00022475"/>
    </source>
</evidence>
<dbReference type="InterPro" id="IPR006059">
    <property type="entry name" value="SBP"/>
</dbReference>
<dbReference type="RefSeq" id="WP_015484833.1">
    <property type="nucleotide sequence ID" value="NZ_CP014672.1"/>
</dbReference>
<protein>
    <submittedName>
        <fullName evidence="8">ABC transporter substrate-binding protein</fullName>
    </submittedName>
</protein>
<evidence type="ECO:0000313" key="8">
    <source>
        <dbReference type="EMBL" id="ANW97737.1"/>
    </source>
</evidence>
<keyword evidence="2 7" id="KW-0732">Signal</keyword>
<proteinExistence type="predicted"/>
<gene>
    <name evidence="8" type="ORF">CSTERTH_01165</name>
</gene>
<evidence type="ECO:0000256" key="5">
    <source>
        <dbReference type="ARBA" id="ARBA00023288"/>
    </source>
</evidence>
<keyword evidence="1" id="KW-1003">Cell membrane</keyword>
<keyword evidence="4" id="KW-0564">Palmitate</keyword>
<evidence type="ECO:0000256" key="6">
    <source>
        <dbReference type="SAM" id="MobiDB-lite"/>
    </source>
</evidence>
<feature type="compositionally biased region" description="Low complexity" evidence="6">
    <location>
        <begin position="34"/>
        <end position="55"/>
    </location>
</feature>
<feature type="chain" id="PRO_5038944797" evidence="7">
    <location>
        <begin position="22"/>
        <end position="500"/>
    </location>
</feature>
<dbReference type="Proteomes" id="UP000092971">
    <property type="component" value="Chromosome"/>
</dbReference>